<dbReference type="SUPFAM" id="SSF51445">
    <property type="entry name" value="(Trans)glycosidases"/>
    <property type="match status" value="1"/>
</dbReference>
<dbReference type="GO" id="GO:0004553">
    <property type="term" value="F:hydrolase activity, hydrolyzing O-glycosyl compounds"/>
    <property type="evidence" value="ECO:0007669"/>
    <property type="project" value="InterPro"/>
</dbReference>
<evidence type="ECO:0000256" key="3">
    <source>
        <dbReference type="SAM" id="MobiDB-lite"/>
    </source>
</evidence>
<dbReference type="InterPro" id="IPR002772">
    <property type="entry name" value="Glyco_hydro_3_C"/>
</dbReference>
<dbReference type="Gene3D" id="3.40.50.1700">
    <property type="entry name" value="Glycoside hydrolase family 3 C-terminal domain"/>
    <property type="match status" value="1"/>
</dbReference>
<accession>A0A191WDF3</accession>
<organism evidence="5 6">
    <name type="scientific">Agromyces aureus</name>
    <dbReference type="NCBI Taxonomy" id="453304"/>
    <lineage>
        <taxon>Bacteria</taxon>
        <taxon>Bacillati</taxon>
        <taxon>Actinomycetota</taxon>
        <taxon>Actinomycetes</taxon>
        <taxon>Micrococcales</taxon>
        <taxon>Microbacteriaceae</taxon>
        <taxon>Agromyces</taxon>
    </lineage>
</organism>
<feature type="compositionally biased region" description="Low complexity" evidence="3">
    <location>
        <begin position="297"/>
        <end position="314"/>
    </location>
</feature>
<dbReference type="InterPro" id="IPR026891">
    <property type="entry name" value="Fn3-like"/>
</dbReference>
<evidence type="ECO:0000256" key="2">
    <source>
        <dbReference type="ARBA" id="ARBA00022801"/>
    </source>
</evidence>
<dbReference type="InterPro" id="IPR017853">
    <property type="entry name" value="GH"/>
</dbReference>
<evidence type="ECO:0000256" key="1">
    <source>
        <dbReference type="ARBA" id="ARBA00005336"/>
    </source>
</evidence>
<dbReference type="Gene3D" id="3.20.20.300">
    <property type="entry name" value="Glycoside hydrolase, family 3, N-terminal domain"/>
    <property type="match status" value="1"/>
</dbReference>
<keyword evidence="6" id="KW-1185">Reference proteome</keyword>
<dbReference type="InterPro" id="IPR050288">
    <property type="entry name" value="Cellulose_deg_GH3"/>
</dbReference>
<sequence length="827" mass="88601">MPESVQRLLEQLTLAEKASLMSGANFWNTKAIDRLGIPSIMLTDGPHGLRKQGGAADHLGLNASIPATCFPTAATLANSWDVDLLRRVGESLGAEAAAERVSVLLGPGLNIKRNPLAGRNFEYFSEDPVLAGTMAAAFIAGVQSQGVAASAKHFAVNSQETHRMSIDEIVDERAMHELYLEGFRIAITHGDAWTVMSSYNRVNGTYANENHELMLDILRRRWGFDALVVTDWGGSNDRVAGLVAGNALEMPSTNGVTDAEIVHAVESGALDVAVLDARVAELLTLIERTAPTPTPTPTSAEGSGAGSGHASHASPADLDAHHELAVESARRSLVLLANRDGALPLGPRAGRIAVIGDFARTPRYQGAGSSLVNPTRIDSPLDALHDSALDVVGFEPGFSRMDGSSKRLRRRAVELAGRADTVLLFLGLDESAEAEAVDRTHMRLAQNQLDLADELIALGKAVIVVLAGGAPVELPFADRVDAILHGYLAGQGGGRAFVDALTGAVNPSGKLAETYPLRYEDVASSATFRLTEATSEHRESIYLGYRHYDKVGAPVRYPFGHGLSYTTFAYSDLVAGRSTVSVTVTNTGERAGSEIVQIYLEAPDAASGRFRAPRELGGFAKVSLEPGERAVVEVALVEHAFDAYDVTTHDWRTVPGTYAVLAGASSRDIRLGAPIEVDGEPWSFAGEDALPHYVSGHVDVVGAEEFATLLGRELPASEWSLDRPLSRDDIIAQTKGRGGFAGLLYWLITTSHDVLMRLGRPLAANNTHFALDLPFRSIPRLSGGAFDEDMLDGLLLMVNRHFFRGARRLISAAWTLRATKNRDPKAN</sequence>
<dbReference type="EMBL" id="CP013979">
    <property type="protein sequence ID" value="ANJ26209.1"/>
    <property type="molecule type" value="Genomic_DNA"/>
</dbReference>
<gene>
    <name evidence="5" type="ORF">ATC03_05190</name>
</gene>
<dbReference type="Pfam" id="PF01915">
    <property type="entry name" value="Glyco_hydro_3_C"/>
    <property type="match status" value="1"/>
</dbReference>
<dbReference type="KEGG" id="agy:ATC03_05190"/>
<reference evidence="6" key="2">
    <citation type="submission" date="2016-01" db="EMBL/GenBank/DDBJ databases">
        <title>Complete genome sequence of Agromyces aureus AR33T and comparison with related organisms.</title>
        <authorList>
            <person name="Corretto E."/>
            <person name="Antonielli L."/>
            <person name="Sessitsch A."/>
            <person name="Brader G."/>
        </authorList>
    </citation>
    <scope>NUCLEOTIDE SEQUENCE [LARGE SCALE GENOMIC DNA]</scope>
    <source>
        <strain evidence="6">AR33</strain>
    </source>
</reference>
<dbReference type="SUPFAM" id="SSF52279">
    <property type="entry name" value="Beta-D-glucan exohydrolase, C-terminal domain"/>
    <property type="match status" value="1"/>
</dbReference>
<dbReference type="Proteomes" id="UP000078437">
    <property type="component" value="Chromosome"/>
</dbReference>
<protein>
    <recommendedName>
        <fullName evidence="4">Fibronectin type III-like domain-containing protein</fullName>
    </recommendedName>
</protein>
<keyword evidence="2" id="KW-0378">Hydrolase</keyword>
<dbReference type="SMART" id="SM01217">
    <property type="entry name" value="Fn3_like"/>
    <property type="match status" value="1"/>
</dbReference>
<evidence type="ECO:0000259" key="4">
    <source>
        <dbReference type="SMART" id="SM01217"/>
    </source>
</evidence>
<dbReference type="InterPro" id="IPR013783">
    <property type="entry name" value="Ig-like_fold"/>
</dbReference>
<name>A0A191WDF3_9MICO</name>
<dbReference type="InterPro" id="IPR036881">
    <property type="entry name" value="Glyco_hydro_3_C_sf"/>
</dbReference>
<evidence type="ECO:0000313" key="5">
    <source>
        <dbReference type="EMBL" id="ANJ26209.1"/>
    </source>
</evidence>
<dbReference type="Pfam" id="PF00933">
    <property type="entry name" value="Glyco_hydro_3"/>
    <property type="match status" value="1"/>
</dbReference>
<dbReference type="STRING" id="453304.ATC03_05190"/>
<dbReference type="Pfam" id="PF14310">
    <property type="entry name" value="Fn3-like"/>
    <property type="match status" value="1"/>
</dbReference>
<comment type="similarity">
    <text evidence="1">Belongs to the glycosyl hydrolase 3 family.</text>
</comment>
<dbReference type="InterPro" id="IPR036962">
    <property type="entry name" value="Glyco_hydro_3_N_sf"/>
</dbReference>
<dbReference type="RefSeq" id="WP_067873985.1">
    <property type="nucleotide sequence ID" value="NZ_CP013979.1"/>
</dbReference>
<dbReference type="GO" id="GO:0005975">
    <property type="term" value="P:carbohydrate metabolic process"/>
    <property type="evidence" value="ECO:0007669"/>
    <property type="project" value="InterPro"/>
</dbReference>
<dbReference type="OrthoDB" id="3187421at2"/>
<dbReference type="PANTHER" id="PTHR42715">
    <property type="entry name" value="BETA-GLUCOSIDASE"/>
    <property type="match status" value="1"/>
</dbReference>
<dbReference type="InterPro" id="IPR001764">
    <property type="entry name" value="Glyco_hydro_3_N"/>
</dbReference>
<feature type="region of interest" description="Disordered" evidence="3">
    <location>
        <begin position="288"/>
        <end position="315"/>
    </location>
</feature>
<proteinExistence type="inferred from homology"/>
<dbReference type="PANTHER" id="PTHR42715:SF10">
    <property type="entry name" value="BETA-GLUCOSIDASE"/>
    <property type="match status" value="1"/>
</dbReference>
<reference evidence="5 6" key="1">
    <citation type="journal article" date="2016" name="Int. J. Syst. Evol. Microbiol.">
        <title>Agromyces aureus sp. nov., isolated from the rhizosphere of Salix caprea L. grown in a heavy-metal-contaminated soil.</title>
        <authorList>
            <person name="Corretto E."/>
            <person name="Antonielli L."/>
            <person name="Sessitsch A."/>
            <person name="Compant S."/>
            <person name="Gorfer M."/>
            <person name="Kuffner M."/>
            <person name="Brader G."/>
        </authorList>
    </citation>
    <scope>NUCLEOTIDE SEQUENCE [LARGE SCALE GENOMIC DNA]</scope>
    <source>
        <strain evidence="5 6">AR33</strain>
    </source>
</reference>
<dbReference type="AlphaFoldDB" id="A0A191WDF3"/>
<dbReference type="PRINTS" id="PR00133">
    <property type="entry name" value="GLHYDRLASE3"/>
</dbReference>
<dbReference type="Gene3D" id="2.60.40.10">
    <property type="entry name" value="Immunoglobulins"/>
    <property type="match status" value="1"/>
</dbReference>
<evidence type="ECO:0000313" key="6">
    <source>
        <dbReference type="Proteomes" id="UP000078437"/>
    </source>
</evidence>
<feature type="domain" description="Fibronectin type III-like" evidence="4">
    <location>
        <begin position="594"/>
        <end position="666"/>
    </location>
</feature>